<organism evidence="1 2">
    <name type="scientific">Peronosclerospora sorghi</name>
    <dbReference type="NCBI Taxonomy" id="230839"/>
    <lineage>
        <taxon>Eukaryota</taxon>
        <taxon>Sar</taxon>
        <taxon>Stramenopiles</taxon>
        <taxon>Oomycota</taxon>
        <taxon>Peronosporomycetes</taxon>
        <taxon>Peronosporales</taxon>
        <taxon>Peronosporaceae</taxon>
        <taxon>Peronosclerospora</taxon>
    </lineage>
</organism>
<keyword evidence="2" id="KW-1185">Reference proteome</keyword>
<evidence type="ECO:0000313" key="1">
    <source>
        <dbReference type="EMBL" id="KAI9913068.1"/>
    </source>
</evidence>
<dbReference type="Proteomes" id="UP001163321">
    <property type="component" value="Chromosome 4"/>
</dbReference>
<evidence type="ECO:0000313" key="2">
    <source>
        <dbReference type="Proteomes" id="UP001163321"/>
    </source>
</evidence>
<proteinExistence type="predicted"/>
<gene>
    <name evidence="1" type="ORF">PsorP6_006357</name>
</gene>
<dbReference type="EMBL" id="CM047583">
    <property type="protein sequence ID" value="KAI9913068.1"/>
    <property type="molecule type" value="Genomic_DNA"/>
</dbReference>
<reference evidence="1 2" key="1">
    <citation type="journal article" date="2022" name="bioRxiv">
        <title>The genome of the oomycete Peronosclerospora sorghi, a cosmopolitan pathogen of maize and sorghum, is inflated with dispersed pseudogenes.</title>
        <authorList>
            <person name="Fletcher K."/>
            <person name="Martin F."/>
            <person name="Isakeit T."/>
            <person name="Cavanaugh K."/>
            <person name="Magill C."/>
            <person name="Michelmore R."/>
        </authorList>
    </citation>
    <scope>NUCLEOTIDE SEQUENCE [LARGE SCALE GENOMIC DNA]</scope>
    <source>
        <strain evidence="1">P6</strain>
    </source>
</reference>
<accession>A0ACC0W543</accession>
<protein>
    <submittedName>
        <fullName evidence="1">Uncharacterized protein</fullName>
    </submittedName>
</protein>
<sequence>MVVCSVRLVCSYECGLLCHWPEATNTIKIVTWKSNRLDDCIRCSVVTACVRGVSIFDEALKKYLCDIQVEVTLPCGHNEKMKCSSYSAIQGGAAAWPVCNRDAVTPFVYPECKHIENVHAMISIDSLRDLPLCAGVHTDLSTHLDVIVPCAAGFCYQRAPIGLQREGPSIVATSSHEAVVSCPTAESLKQWTGEACTVGCYGPKDHFCKQTVTFQRCCGHSEEVRCERAFELVQNPSRCQEAVVMTNTECVHNCSTTCYEEKRLENKVAQYCSDADDLEPLESVHEGDASNYRNYGLSLQYSQKVTYVRRCGHSKKMKCSEARHMTAECRKIVTTKLLTCMHVVHVACHLTKQLSTCRPWQERTQSIELLHDESVVVETLGMPSGACPPALKRF</sequence>
<name>A0ACC0W543_9STRA</name>
<comment type="caution">
    <text evidence="1">The sequence shown here is derived from an EMBL/GenBank/DDBJ whole genome shotgun (WGS) entry which is preliminary data.</text>
</comment>